<dbReference type="InterPro" id="IPR028816">
    <property type="entry name" value="Caprin"/>
</dbReference>
<evidence type="ECO:0000313" key="2">
    <source>
        <dbReference type="Proteomes" id="UP000076858"/>
    </source>
</evidence>
<dbReference type="PANTHER" id="PTHR22922">
    <property type="entry name" value="GPI-ANCHORED PROTEIN P137"/>
    <property type="match status" value="1"/>
</dbReference>
<comment type="caution">
    <text evidence="1">The sequence shown here is derived from an EMBL/GenBank/DDBJ whole genome shotgun (WGS) entry which is preliminary data.</text>
</comment>
<organism evidence="1 2">
    <name type="scientific">Daphnia magna</name>
    <dbReference type="NCBI Taxonomy" id="35525"/>
    <lineage>
        <taxon>Eukaryota</taxon>
        <taxon>Metazoa</taxon>
        <taxon>Ecdysozoa</taxon>
        <taxon>Arthropoda</taxon>
        <taxon>Crustacea</taxon>
        <taxon>Branchiopoda</taxon>
        <taxon>Diplostraca</taxon>
        <taxon>Cladocera</taxon>
        <taxon>Anomopoda</taxon>
        <taxon>Daphniidae</taxon>
        <taxon>Daphnia</taxon>
    </lineage>
</organism>
<dbReference type="AlphaFoldDB" id="A0A164HK39"/>
<feature type="non-terminal residue" evidence="1">
    <location>
        <position position="213"/>
    </location>
</feature>
<dbReference type="PANTHER" id="PTHR22922:SF19">
    <property type="entry name" value="CAPRIN HOMOLOG"/>
    <property type="match status" value="1"/>
</dbReference>
<sequence>RWLFGVSTQKDLEIQNLSQNQREIIHIVDKQATVLNESLWKTRTNAKLIKELRGQYLILRNATINIMEKITDMEDLNHFKYFFQLDETFEAMNQILQWLQQLADSLDVGFSLLANGHLAPQIISPTKFNKVIKTINDQLPRGWSISSNEFWVAYRESTVSVAAMENSFRLFIHVPIFDYSHQYKLFQIINLPGATDNGTHGVLFGNLPDYLAV</sequence>
<feature type="non-terminal residue" evidence="1">
    <location>
        <position position="1"/>
    </location>
</feature>
<name>A0A164HK39_9CRUS</name>
<evidence type="ECO:0000313" key="1">
    <source>
        <dbReference type="EMBL" id="KZS00327.1"/>
    </source>
</evidence>
<dbReference type="Proteomes" id="UP000076858">
    <property type="component" value="Unassembled WGS sequence"/>
</dbReference>
<gene>
    <name evidence="1" type="ORF">APZ42_003398</name>
</gene>
<accession>A0A164HK39</accession>
<proteinExistence type="predicted"/>
<dbReference type="GO" id="GO:0003723">
    <property type="term" value="F:RNA binding"/>
    <property type="evidence" value="ECO:0007669"/>
    <property type="project" value="TreeGrafter"/>
</dbReference>
<keyword evidence="2" id="KW-1185">Reference proteome</keyword>
<dbReference type="EMBL" id="LRGB01010672">
    <property type="protein sequence ID" value="KZS00327.1"/>
    <property type="molecule type" value="Genomic_DNA"/>
</dbReference>
<reference evidence="1 2" key="1">
    <citation type="submission" date="2016-03" db="EMBL/GenBank/DDBJ databases">
        <title>EvidentialGene: Evidence-directed Construction of Genes on Genomes.</title>
        <authorList>
            <person name="Gilbert D.G."/>
            <person name="Choi J.-H."/>
            <person name="Mockaitis K."/>
            <person name="Colbourne J."/>
            <person name="Pfrender M."/>
        </authorList>
    </citation>
    <scope>NUCLEOTIDE SEQUENCE [LARGE SCALE GENOMIC DNA]</scope>
    <source>
        <strain evidence="1 2">Xinb3</strain>
        <tissue evidence="1">Complete organism</tissue>
    </source>
</reference>
<dbReference type="OrthoDB" id="7695795at2759"/>
<dbReference type="GO" id="GO:0005737">
    <property type="term" value="C:cytoplasm"/>
    <property type="evidence" value="ECO:0007669"/>
    <property type="project" value="TreeGrafter"/>
</dbReference>
<protein>
    <submittedName>
        <fullName evidence="1">Uncharacterized protein</fullName>
    </submittedName>
</protein>